<gene>
    <name evidence="8" type="ORF">HPT30_17060</name>
</gene>
<proteinExistence type="inferred from homology"/>
<evidence type="ECO:0000256" key="1">
    <source>
        <dbReference type="ARBA" id="ARBA00004651"/>
    </source>
</evidence>
<evidence type="ECO:0000313" key="8">
    <source>
        <dbReference type="EMBL" id="NUU62056.1"/>
    </source>
</evidence>
<dbReference type="EMBL" id="JABWCS010000212">
    <property type="protein sequence ID" value="NUU62056.1"/>
    <property type="molecule type" value="Genomic_DNA"/>
</dbReference>
<dbReference type="PANTHER" id="PTHR33567:SF3">
    <property type="entry name" value="CHROMATE ION TRANSPORTER (EUROFUNG)"/>
    <property type="match status" value="1"/>
</dbReference>
<evidence type="ECO:0000256" key="4">
    <source>
        <dbReference type="ARBA" id="ARBA00022692"/>
    </source>
</evidence>
<evidence type="ECO:0000256" key="5">
    <source>
        <dbReference type="ARBA" id="ARBA00022989"/>
    </source>
</evidence>
<dbReference type="GO" id="GO:0005886">
    <property type="term" value="C:plasma membrane"/>
    <property type="evidence" value="ECO:0007669"/>
    <property type="project" value="UniProtKB-SubCell"/>
</dbReference>
<dbReference type="InterPro" id="IPR003370">
    <property type="entry name" value="Chromate_transpt"/>
</dbReference>
<dbReference type="GO" id="GO:0015109">
    <property type="term" value="F:chromate transmembrane transporter activity"/>
    <property type="evidence" value="ECO:0007669"/>
    <property type="project" value="InterPro"/>
</dbReference>
<keyword evidence="3" id="KW-1003">Cell membrane</keyword>
<sequence length="103" mass="11030">MPGAIIATLAIFLPAFLLIVGALPFWNSFRKSAHVQGAPIGINSAVVGILLAALYDPLWTTAIMEPTDFVLASILFILLVFWKLPPWIVVVCGATGGYFLGMV</sequence>
<keyword evidence="4 7" id="KW-0812">Transmembrane</keyword>
<feature type="transmembrane region" description="Helical" evidence="7">
    <location>
        <begin position="6"/>
        <end position="26"/>
    </location>
</feature>
<protein>
    <submittedName>
        <fullName evidence="8">Chromate transporter</fullName>
    </submittedName>
</protein>
<dbReference type="Pfam" id="PF02417">
    <property type="entry name" value="Chromate_transp"/>
    <property type="match status" value="1"/>
</dbReference>
<keyword evidence="9" id="KW-1185">Reference proteome</keyword>
<feature type="transmembrane region" description="Helical" evidence="7">
    <location>
        <begin position="38"/>
        <end position="55"/>
    </location>
</feature>
<evidence type="ECO:0000313" key="9">
    <source>
        <dbReference type="Proteomes" id="UP000564806"/>
    </source>
</evidence>
<reference evidence="8" key="1">
    <citation type="submission" date="2020-06" db="EMBL/GenBank/DDBJ databases">
        <title>Paenibacillus sp. nov., isolated from soil.</title>
        <authorList>
            <person name="Seo Y.L."/>
        </authorList>
    </citation>
    <scope>NUCLEOTIDE SEQUENCE [LARGE SCALE GENOMIC DNA]</scope>
    <source>
        <strain evidence="8">JW14</strain>
    </source>
</reference>
<dbReference type="PANTHER" id="PTHR33567">
    <property type="entry name" value="CHROMATE ION TRANSPORTER (EUROFUNG)"/>
    <property type="match status" value="1"/>
</dbReference>
<comment type="subcellular location">
    <subcellularLocation>
        <location evidence="1">Cell membrane</location>
        <topology evidence="1">Multi-pass membrane protein</topology>
    </subcellularLocation>
</comment>
<evidence type="ECO:0000256" key="2">
    <source>
        <dbReference type="ARBA" id="ARBA00005262"/>
    </source>
</evidence>
<name>A0A850ENP3_9BACL</name>
<evidence type="ECO:0000256" key="3">
    <source>
        <dbReference type="ARBA" id="ARBA00022475"/>
    </source>
</evidence>
<dbReference type="Proteomes" id="UP000564806">
    <property type="component" value="Unassembled WGS sequence"/>
</dbReference>
<comment type="caution">
    <text evidence="8">The sequence shown here is derived from an EMBL/GenBank/DDBJ whole genome shotgun (WGS) entry which is preliminary data.</text>
</comment>
<accession>A0A850ENP3</accession>
<organism evidence="8 9">
    <name type="scientific">Paenibacillus agri</name>
    <dbReference type="NCBI Taxonomy" id="2744309"/>
    <lineage>
        <taxon>Bacteria</taxon>
        <taxon>Bacillati</taxon>
        <taxon>Bacillota</taxon>
        <taxon>Bacilli</taxon>
        <taxon>Bacillales</taxon>
        <taxon>Paenibacillaceae</taxon>
        <taxon>Paenibacillus</taxon>
    </lineage>
</organism>
<evidence type="ECO:0000256" key="7">
    <source>
        <dbReference type="SAM" id="Phobius"/>
    </source>
</evidence>
<feature type="transmembrane region" description="Helical" evidence="7">
    <location>
        <begin position="75"/>
        <end position="100"/>
    </location>
</feature>
<dbReference type="AlphaFoldDB" id="A0A850ENP3"/>
<keyword evidence="5 7" id="KW-1133">Transmembrane helix</keyword>
<keyword evidence="6 7" id="KW-0472">Membrane</keyword>
<comment type="similarity">
    <text evidence="2">Belongs to the chromate ion transporter (CHR) (TC 2.A.51) family.</text>
</comment>
<evidence type="ECO:0000256" key="6">
    <source>
        <dbReference type="ARBA" id="ARBA00023136"/>
    </source>
</evidence>